<comment type="pathway">
    <text evidence="1 9">Porphyrin-containing compound metabolism; protoporphyrin-IX biosynthesis; coproporphyrinogen-III from 5-aminolevulinate: step 3/4.</text>
</comment>
<dbReference type="GO" id="GO:0006782">
    <property type="term" value="P:protoporphyrinogen IX biosynthetic process"/>
    <property type="evidence" value="ECO:0007669"/>
    <property type="project" value="UniProtKB-UniRule"/>
</dbReference>
<dbReference type="AlphaFoldDB" id="A0A7W6LHW3"/>
<dbReference type="Proteomes" id="UP000519897">
    <property type="component" value="Unassembled WGS sequence"/>
</dbReference>
<dbReference type="PANTHER" id="PTHR38042:SF1">
    <property type="entry name" value="UROPORPHYRINOGEN-III SYNTHASE, CHLOROPLASTIC"/>
    <property type="match status" value="1"/>
</dbReference>
<gene>
    <name evidence="11" type="ORF">GGQ72_003237</name>
</gene>
<organism evidence="11 12">
    <name type="scientific">Rhizobium rhizoryzae</name>
    <dbReference type="NCBI Taxonomy" id="451876"/>
    <lineage>
        <taxon>Bacteria</taxon>
        <taxon>Pseudomonadati</taxon>
        <taxon>Pseudomonadota</taxon>
        <taxon>Alphaproteobacteria</taxon>
        <taxon>Hyphomicrobiales</taxon>
        <taxon>Rhizobiaceae</taxon>
        <taxon>Rhizobium/Agrobacterium group</taxon>
        <taxon>Rhizobium</taxon>
    </lineage>
</organism>
<evidence type="ECO:0000256" key="3">
    <source>
        <dbReference type="ARBA" id="ARBA00013109"/>
    </source>
</evidence>
<sequence>MRVLVTRPRQSAERTAERLHKLGHQPLILPLTRPRHLPEDAEKALGRPHSALVVTSAEAVRAISKLDLSAYLDVPVFAVGSATADEVRHAGFCTVRVADGTGEGLARLLIDLDRQDLLYLAGHPRSPDLERGLTAAGIRFSTTVCYEMLPLVWIRSEVQVLETAPDAVLLYSGEAARLFMEQPLVRDNPDFWQNCRALCLSGKVARSLGEATKMKVSVASQPTEEALFALLS</sequence>
<proteinExistence type="inferred from homology"/>
<evidence type="ECO:0000259" key="10">
    <source>
        <dbReference type="Pfam" id="PF02602"/>
    </source>
</evidence>
<feature type="domain" description="Tetrapyrrole biosynthesis uroporphyrinogen III synthase" evidence="10">
    <location>
        <begin position="14"/>
        <end position="228"/>
    </location>
</feature>
<dbReference type="EC" id="4.2.1.75" evidence="3 9"/>
<dbReference type="EMBL" id="JACIEC010000004">
    <property type="protein sequence ID" value="MBB4144680.1"/>
    <property type="molecule type" value="Genomic_DNA"/>
</dbReference>
<comment type="function">
    <text evidence="6 9">Catalyzes cyclization of the linear tetrapyrrole, hydroxymethylbilane, to the macrocyclic uroporphyrinogen III.</text>
</comment>
<comment type="similarity">
    <text evidence="2 9">Belongs to the uroporphyrinogen-III synthase family.</text>
</comment>
<comment type="catalytic activity">
    <reaction evidence="8 9">
        <text>hydroxymethylbilane = uroporphyrinogen III + H2O</text>
        <dbReference type="Rhea" id="RHEA:18965"/>
        <dbReference type="ChEBI" id="CHEBI:15377"/>
        <dbReference type="ChEBI" id="CHEBI:57308"/>
        <dbReference type="ChEBI" id="CHEBI:57845"/>
        <dbReference type="EC" id="4.2.1.75"/>
    </reaction>
</comment>
<reference evidence="11 12" key="1">
    <citation type="submission" date="2020-08" db="EMBL/GenBank/DDBJ databases">
        <title>Genomic Encyclopedia of Type Strains, Phase IV (KMG-IV): sequencing the most valuable type-strain genomes for metagenomic binning, comparative biology and taxonomic classification.</title>
        <authorList>
            <person name="Goeker M."/>
        </authorList>
    </citation>
    <scope>NUCLEOTIDE SEQUENCE [LARGE SCALE GENOMIC DNA]</scope>
    <source>
        <strain evidence="11 12">DSM 29514</strain>
    </source>
</reference>
<protein>
    <recommendedName>
        <fullName evidence="7 9">Uroporphyrinogen-III synthase</fullName>
        <ecNumber evidence="3 9">4.2.1.75</ecNumber>
    </recommendedName>
</protein>
<evidence type="ECO:0000256" key="6">
    <source>
        <dbReference type="ARBA" id="ARBA00037589"/>
    </source>
</evidence>
<comment type="caution">
    <text evidence="11">The sequence shown here is derived from an EMBL/GenBank/DDBJ whole genome shotgun (WGS) entry which is preliminary data.</text>
</comment>
<evidence type="ECO:0000313" key="12">
    <source>
        <dbReference type="Proteomes" id="UP000519897"/>
    </source>
</evidence>
<accession>A0A7W6LHW3</accession>
<dbReference type="NCBIfam" id="NF006621">
    <property type="entry name" value="PRK09189.1"/>
    <property type="match status" value="1"/>
</dbReference>
<evidence type="ECO:0000256" key="7">
    <source>
        <dbReference type="ARBA" id="ARBA00040167"/>
    </source>
</evidence>
<dbReference type="InterPro" id="IPR039793">
    <property type="entry name" value="UROS/Hem4"/>
</dbReference>
<evidence type="ECO:0000256" key="9">
    <source>
        <dbReference type="RuleBase" id="RU366031"/>
    </source>
</evidence>
<dbReference type="GO" id="GO:0006780">
    <property type="term" value="P:uroporphyrinogen III biosynthetic process"/>
    <property type="evidence" value="ECO:0007669"/>
    <property type="project" value="UniProtKB-UniRule"/>
</dbReference>
<evidence type="ECO:0000256" key="8">
    <source>
        <dbReference type="ARBA" id="ARBA00048617"/>
    </source>
</evidence>
<dbReference type="SUPFAM" id="SSF69618">
    <property type="entry name" value="HemD-like"/>
    <property type="match status" value="1"/>
</dbReference>
<dbReference type="InterPro" id="IPR036108">
    <property type="entry name" value="4pyrrol_syn_uPrphyn_synt_sf"/>
</dbReference>
<dbReference type="InterPro" id="IPR003754">
    <property type="entry name" value="4pyrrol_synth_uPrphyn_synth"/>
</dbReference>
<keyword evidence="5 9" id="KW-0627">Porphyrin biosynthesis</keyword>
<dbReference type="UniPathway" id="UPA00251">
    <property type="reaction ID" value="UER00320"/>
</dbReference>
<evidence type="ECO:0000256" key="1">
    <source>
        <dbReference type="ARBA" id="ARBA00004772"/>
    </source>
</evidence>
<evidence type="ECO:0000256" key="2">
    <source>
        <dbReference type="ARBA" id="ARBA00008133"/>
    </source>
</evidence>
<dbReference type="CDD" id="cd06578">
    <property type="entry name" value="HemD"/>
    <property type="match status" value="1"/>
</dbReference>
<dbReference type="Pfam" id="PF02602">
    <property type="entry name" value="HEM4"/>
    <property type="match status" value="1"/>
</dbReference>
<evidence type="ECO:0000313" key="11">
    <source>
        <dbReference type="EMBL" id="MBB4144680.1"/>
    </source>
</evidence>
<evidence type="ECO:0000256" key="5">
    <source>
        <dbReference type="ARBA" id="ARBA00023244"/>
    </source>
</evidence>
<name>A0A7W6LHW3_9HYPH</name>
<evidence type="ECO:0000256" key="4">
    <source>
        <dbReference type="ARBA" id="ARBA00023239"/>
    </source>
</evidence>
<dbReference type="PANTHER" id="PTHR38042">
    <property type="entry name" value="UROPORPHYRINOGEN-III SYNTHASE, CHLOROPLASTIC"/>
    <property type="match status" value="1"/>
</dbReference>
<dbReference type="Gene3D" id="3.40.50.10090">
    <property type="match status" value="2"/>
</dbReference>
<dbReference type="GO" id="GO:0004852">
    <property type="term" value="F:uroporphyrinogen-III synthase activity"/>
    <property type="evidence" value="ECO:0007669"/>
    <property type="project" value="UniProtKB-UniRule"/>
</dbReference>
<keyword evidence="4 9" id="KW-0456">Lyase</keyword>
<keyword evidence="12" id="KW-1185">Reference proteome</keyword>
<dbReference type="RefSeq" id="WP_165134145.1">
    <property type="nucleotide sequence ID" value="NZ_CP049250.1"/>
</dbReference>